<evidence type="ECO:0000256" key="5">
    <source>
        <dbReference type="ARBA" id="ARBA00022842"/>
    </source>
</evidence>
<evidence type="ECO:0000256" key="3">
    <source>
        <dbReference type="ARBA" id="ARBA00022679"/>
    </source>
</evidence>
<dbReference type="Gene3D" id="1.10.600.10">
    <property type="entry name" value="Farnesyl Diphosphate Synthase"/>
    <property type="match status" value="1"/>
</dbReference>
<accession>A0ABY9WJI6</accession>
<keyword evidence="4" id="KW-0479">Metal-binding</keyword>
<organism evidence="7 8">
    <name type="scientific">Archangium minus</name>
    <dbReference type="NCBI Taxonomy" id="83450"/>
    <lineage>
        <taxon>Bacteria</taxon>
        <taxon>Pseudomonadati</taxon>
        <taxon>Myxococcota</taxon>
        <taxon>Myxococcia</taxon>
        <taxon>Myxococcales</taxon>
        <taxon>Cystobacterineae</taxon>
        <taxon>Archangiaceae</taxon>
        <taxon>Archangium</taxon>
    </lineage>
</organism>
<evidence type="ECO:0000313" key="7">
    <source>
        <dbReference type="EMBL" id="WNG43975.1"/>
    </source>
</evidence>
<dbReference type="InterPro" id="IPR008949">
    <property type="entry name" value="Isoprenoid_synthase_dom_sf"/>
</dbReference>
<keyword evidence="3 6" id="KW-0808">Transferase</keyword>
<dbReference type="SUPFAM" id="SSF48576">
    <property type="entry name" value="Terpenoid synthases"/>
    <property type="match status" value="1"/>
</dbReference>
<evidence type="ECO:0000256" key="4">
    <source>
        <dbReference type="ARBA" id="ARBA00022723"/>
    </source>
</evidence>
<evidence type="ECO:0000256" key="2">
    <source>
        <dbReference type="ARBA" id="ARBA00006706"/>
    </source>
</evidence>
<evidence type="ECO:0000313" key="8">
    <source>
        <dbReference type="Proteomes" id="UP001611383"/>
    </source>
</evidence>
<keyword evidence="5" id="KW-0460">Magnesium</keyword>
<name>A0ABY9WJI6_9BACT</name>
<dbReference type="InterPro" id="IPR000092">
    <property type="entry name" value="Polyprenyl_synt"/>
</dbReference>
<dbReference type="Proteomes" id="UP001611383">
    <property type="component" value="Chromosome"/>
</dbReference>
<dbReference type="EMBL" id="CP043494">
    <property type="protein sequence ID" value="WNG43975.1"/>
    <property type="molecule type" value="Genomic_DNA"/>
</dbReference>
<reference evidence="7 8" key="1">
    <citation type="submission" date="2019-08" db="EMBL/GenBank/DDBJ databases">
        <title>Archangium and Cystobacter genomes.</title>
        <authorList>
            <person name="Chen I.-C.K."/>
            <person name="Wielgoss S."/>
        </authorList>
    </citation>
    <scope>NUCLEOTIDE SEQUENCE [LARGE SCALE GENOMIC DNA]</scope>
    <source>
        <strain evidence="7 8">Cbm 6</strain>
    </source>
</reference>
<protein>
    <submittedName>
        <fullName evidence="7">Polyprenyl synthetase family protein</fullName>
    </submittedName>
</protein>
<evidence type="ECO:0000256" key="6">
    <source>
        <dbReference type="RuleBase" id="RU004466"/>
    </source>
</evidence>
<dbReference type="PANTHER" id="PTHR12001">
    <property type="entry name" value="GERANYLGERANYL PYROPHOSPHATE SYNTHASE"/>
    <property type="match status" value="1"/>
</dbReference>
<comment type="cofactor">
    <cofactor evidence="1">
        <name>Mg(2+)</name>
        <dbReference type="ChEBI" id="CHEBI:18420"/>
    </cofactor>
</comment>
<sequence length="401" mass="43636">MWSSGTPVDKACTNLRHSLDKGWTQRLLPSSKVPTVREDSCMGPTPFIAAPPMPAPSVEQAWLKLVQAQVEGSLVELLELPDEAGLDIHWTAALGHVREYVLRPTQRLRPALLLAGYCLARGSAVVPAGLWRFAAGLELLHAFLLVHDDVTEDTVLRRGGLAMHHLLGPGRPGQHLAVVVGDHLFARALETMVGSELPGAAQASEYHLRLCRYSAVGQYAVQQGGQALEPGGVRHTLRMARLKMLREGFCSALVCGAMLAGADESLRLRLARVGCNVGLAYELRRELSGLFEEQRGDDWAAHCDFIQGRRTFPVMAAWSRARPEARAELEALWALPPERKDGAALIRARGLVEEAGGRTATEQLVARVSRSAVRALATLPNPNGLRDLMQSLIGQLAHRMA</sequence>
<dbReference type="PANTHER" id="PTHR12001:SF85">
    <property type="entry name" value="SHORT CHAIN ISOPRENYL DIPHOSPHATE SYNTHASE"/>
    <property type="match status" value="1"/>
</dbReference>
<gene>
    <name evidence="7" type="ORF">F0U60_07620</name>
</gene>
<dbReference type="Pfam" id="PF00348">
    <property type="entry name" value="polyprenyl_synt"/>
    <property type="match status" value="1"/>
</dbReference>
<proteinExistence type="inferred from homology"/>
<comment type="similarity">
    <text evidence="2 6">Belongs to the FPP/GGPP synthase family.</text>
</comment>
<keyword evidence="8" id="KW-1185">Reference proteome</keyword>
<evidence type="ECO:0000256" key="1">
    <source>
        <dbReference type="ARBA" id="ARBA00001946"/>
    </source>
</evidence>